<evidence type="ECO:0000256" key="5">
    <source>
        <dbReference type="PIRSR" id="PIRSR604294-1"/>
    </source>
</evidence>
<evidence type="ECO:0000313" key="8">
    <source>
        <dbReference type="Proteomes" id="UP000440096"/>
    </source>
</evidence>
<accession>A0A6N7YX00</accession>
<dbReference type="AlphaFoldDB" id="A0A6N7YX00"/>
<feature type="binding site" evidence="5">
    <location>
        <position position="151"/>
    </location>
    <ligand>
        <name>Fe cation</name>
        <dbReference type="ChEBI" id="CHEBI:24875"/>
        <note>catalytic</note>
    </ligand>
</feature>
<evidence type="ECO:0000256" key="6">
    <source>
        <dbReference type="RuleBase" id="RU364048"/>
    </source>
</evidence>
<dbReference type="RefSeq" id="WP_154759742.1">
    <property type="nucleotide sequence ID" value="NZ_WMBA01000051.1"/>
</dbReference>
<protein>
    <recommendedName>
        <fullName evidence="6">Dioxygenase</fullName>
        <ecNumber evidence="6">1.13.11.-</ecNumber>
    </recommendedName>
</protein>
<feature type="binding site" evidence="5">
    <location>
        <position position="199"/>
    </location>
    <ligand>
        <name>Fe cation</name>
        <dbReference type="ChEBI" id="CHEBI:24875"/>
        <note>catalytic</note>
    </ligand>
</feature>
<dbReference type="GO" id="GO:0016121">
    <property type="term" value="P:carotene catabolic process"/>
    <property type="evidence" value="ECO:0007669"/>
    <property type="project" value="TreeGrafter"/>
</dbReference>
<dbReference type="OrthoDB" id="6636843at2"/>
<dbReference type="InterPro" id="IPR004294">
    <property type="entry name" value="Carotenoid_Oase"/>
</dbReference>
<feature type="binding site" evidence="5">
    <location>
        <position position="450"/>
    </location>
    <ligand>
        <name>Fe cation</name>
        <dbReference type="ChEBI" id="CHEBI:24875"/>
        <note>catalytic</note>
    </ligand>
</feature>
<keyword evidence="3 6" id="KW-0560">Oxidoreductase</keyword>
<name>A0A6N7YX00_9PSEU</name>
<dbReference type="GO" id="GO:0010436">
    <property type="term" value="F:carotenoid dioxygenase activity"/>
    <property type="evidence" value="ECO:0007669"/>
    <property type="project" value="TreeGrafter"/>
</dbReference>
<keyword evidence="6 7" id="KW-0223">Dioxygenase</keyword>
<dbReference type="Pfam" id="PF03055">
    <property type="entry name" value="RPE65"/>
    <property type="match status" value="1"/>
</dbReference>
<keyword evidence="4 5" id="KW-0408">Iron</keyword>
<evidence type="ECO:0000256" key="1">
    <source>
        <dbReference type="ARBA" id="ARBA00006787"/>
    </source>
</evidence>
<feature type="binding site" evidence="5">
    <location>
        <position position="263"/>
    </location>
    <ligand>
        <name>Fe cation</name>
        <dbReference type="ChEBI" id="CHEBI:24875"/>
        <note>catalytic</note>
    </ligand>
</feature>
<gene>
    <name evidence="7" type="ORF">GKO32_27115</name>
</gene>
<comment type="similarity">
    <text evidence="1 6">Belongs to the carotenoid oxygenase family.</text>
</comment>
<dbReference type="Proteomes" id="UP000440096">
    <property type="component" value="Unassembled WGS sequence"/>
</dbReference>
<keyword evidence="2 5" id="KW-0479">Metal-binding</keyword>
<evidence type="ECO:0000313" key="7">
    <source>
        <dbReference type="EMBL" id="MTD57617.1"/>
    </source>
</evidence>
<dbReference type="PANTHER" id="PTHR10543">
    <property type="entry name" value="BETA-CAROTENE DIOXYGENASE"/>
    <property type="match status" value="1"/>
</dbReference>
<dbReference type="GO" id="GO:0046872">
    <property type="term" value="F:metal ion binding"/>
    <property type="evidence" value="ECO:0007669"/>
    <property type="project" value="UniProtKB-KW"/>
</dbReference>
<reference evidence="7 8" key="1">
    <citation type="submission" date="2019-11" db="EMBL/GenBank/DDBJ databases">
        <title>Draft genome of Amycolatopsis RM579.</title>
        <authorList>
            <person name="Duangmal K."/>
            <person name="Mingma R."/>
        </authorList>
    </citation>
    <scope>NUCLEOTIDE SEQUENCE [LARGE SCALE GENOMIC DNA]</scope>
    <source>
        <strain evidence="7 8">RM579</strain>
    </source>
</reference>
<proteinExistence type="inferred from homology"/>
<comment type="cofactor">
    <cofactor evidence="5 6">
        <name>Fe(2+)</name>
        <dbReference type="ChEBI" id="CHEBI:29033"/>
    </cofactor>
    <text evidence="5 6">Binds 1 Fe(2+) ion per subunit.</text>
</comment>
<dbReference type="PANTHER" id="PTHR10543:SF89">
    <property type="entry name" value="CAROTENOID 9,10(9',10')-CLEAVAGE DIOXYGENASE 1"/>
    <property type="match status" value="1"/>
</dbReference>
<organism evidence="7 8">
    <name type="scientific">Amycolatopsis pithecellobii</name>
    <dbReference type="NCBI Taxonomy" id="664692"/>
    <lineage>
        <taxon>Bacteria</taxon>
        <taxon>Bacillati</taxon>
        <taxon>Actinomycetota</taxon>
        <taxon>Actinomycetes</taxon>
        <taxon>Pseudonocardiales</taxon>
        <taxon>Pseudonocardiaceae</taxon>
        <taxon>Amycolatopsis</taxon>
    </lineage>
</organism>
<dbReference type="EMBL" id="WMBA01000051">
    <property type="protein sequence ID" value="MTD57617.1"/>
    <property type="molecule type" value="Genomic_DNA"/>
</dbReference>
<keyword evidence="8" id="KW-1185">Reference proteome</keyword>
<evidence type="ECO:0000256" key="4">
    <source>
        <dbReference type="ARBA" id="ARBA00023004"/>
    </source>
</evidence>
<evidence type="ECO:0000256" key="3">
    <source>
        <dbReference type="ARBA" id="ARBA00023002"/>
    </source>
</evidence>
<evidence type="ECO:0000256" key="2">
    <source>
        <dbReference type="ARBA" id="ARBA00022723"/>
    </source>
</evidence>
<sequence length="461" mass="50286">MTTTERPGYLSGAMAPVPDEIDAADLRVTGTLPSELSGRYFRNGSNPLPGTDPGHNFTGQGMLHGVRIRDGRAQWYRNRWVHTPLMDGKPFDRSDPASGHLHNTSNTSVIHHGGKILSLVENGFPWEISEELESVGPWDFHGKLKTAMTAHPKLDPATGDLYIFGVSPRPPFVTFHHIDATGELLRSVPITVPGYTMMHDFAITPNYVLWLDLPVVFDRELTVRPGMPFRWSDTYGARIGVMPRGGGDADVKWIEVEPGYAFHVANARETASGKLVLDAVQYDPASFNRIWADLGGTSTLREALTTAVGGGRLHRWIVDVATGTATEERLDDLAIEFPTINENRIGEGSESVYAVSAPLLIGDRLQPSIIKYDTKNGGRSTYTFEHGWVPGEAEFVPALGGTREDDGWLISIVSHETRNAANLVVLDAGDVAAGPVATVELPRRVPLGFHGEWIPDGDGNS</sequence>
<comment type="caution">
    <text evidence="7">The sequence shown here is derived from an EMBL/GenBank/DDBJ whole genome shotgun (WGS) entry which is preliminary data.</text>
</comment>
<dbReference type="EC" id="1.13.11.-" evidence="6"/>